<proteinExistence type="predicted"/>
<keyword evidence="2" id="KW-1185">Reference proteome</keyword>
<dbReference type="HOGENOM" id="CLU_105860_3_0_9"/>
<reference evidence="1 2" key="1">
    <citation type="submission" date="2013-08" db="EMBL/GenBank/DDBJ databases">
        <authorList>
            <person name="Weinstock G."/>
            <person name="Sodergren E."/>
            <person name="Wylie T."/>
            <person name="Fulton L."/>
            <person name="Fulton R."/>
            <person name="Fronick C."/>
            <person name="O'Laughlin M."/>
            <person name="Godfrey J."/>
            <person name="Miner T."/>
            <person name="Herter B."/>
            <person name="Appelbaum E."/>
            <person name="Cordes M."/>
            <person name="Lek S."/>
            <person name="Wollam A."/>
            <person name="Pepin K.H."/>
            <person name="Palsikar V.B."/>
            <person name="Mitreva M."/>
            <person name="Wilson R.K."/>
        </authorList>
    </citation>
    <scope>NUCLEOTIDE SEQUENCE [LARGE SCALE GENOMIC DNA]</scope>
    <source>
        <strain evidence="1 2">ATCC 12856</strain>
    </source>
</reference>
<dbReference type="Pfam" id="PF02566">
    <property type="entry name" value="OsmC"/>
    <property type="match status" value="1"/>
</dbReference>
<dbReference type="AlphaFoldDB" id="U1X920"/>
<dbReference type="PANTHER" id="PTHR42830:SF2">
    <property type="entry name" value="OSMC_OHR FAMILY PROTEIN"/>
    <property type="match status" value="1"/>
</dbReference>
<evidence type="ECO:0000313" key="2">
    <source>
        <dbReference type="Proteomes" id="UP000016511"/>
    </source>
</evidence>
<dbReference type="Proteomes" id="UP000016511">
    <property type="component" value="Unassembled WGS sequence"/>
</dbReference>
<dbReference type="Gene3D" id="3.30.300.20">
    <property type="match status" value="1"/>
</dbReference>
<name>U1X920_ANEAE</name>
<organism evidence="1 2">
    <name type="scientific">Aneurinibacillus aneurinilyticus ATCC 12856</name>
    <dbReference type="NCBI Taxonomy" id="649747"/>
    <lineage>
        <taxon>Bacteria</taxon>
        <taxon>Bacillati</taxon>
        <taxon>Bacillota</taxon>
        <taxon>Bacilli</taxon>
        <taxon>Bacillales</taxon>
        <taxon>Paenibacillaceae</taxon>
        <taxon>Aneurinibacillus group</taxon>
        <taxon>Aneurinibacillus</taxon>
    </lineage>
</organism>
<dbReference type="PANTHER" id="PTHR42830">
    <property type="entry name" value="OSMOTICALLY INDUCIBLE FAMILY PROTEIN"/>
    <property type="match status" value="1"/>
</dbReference>
<protein>
    <submittedName>
        <fullName evidence="1">Peroxiredoxin, SACOL1771 subfamily</fullName>
    </submittedName>
</protein>
<dbReference type="PATRIC" id="fig|649747.3.peg.417"/>
<accession>U1X920</accession>
<sequence length="179" mass="19670">MRRNSNKYVECNILVDELLITFYVKKGRRKMAEHHFHLTAQWKGGRLGEGRISVGNLVSAVSIPLEMNGPGVGTNPDEMLVGAAATCYLITLAAVLENRGIVPIDITLESEGIVTVEGNRPRFDKIIHRPAIMLANDVPEDLFHKVALLAERAEKACMISKAIHGNVEVMVEANVIMNA</sequence>
<dbReference type="InterPro" id="IPR052707">
    <property type="entry name" value="OsmC_Ohr_Peroxiredoxin"/>
</dbReference>
<evidence type="ECO:0000313" key="1">
    <source>
        <dbReference type="EMBL" id="ERI11470.1"/>
    </source>
</evidence>
<dbReference type="STRING" id="649747.HMPREF0083_00457"/>
<dbReference type="InterPro" id="IPR003718">
    <property type="entry name" value="OsmC/Ohr_fam"/>
</dbReference>
<dbReference type="eggNOG" id="COG1764">
    <property type="taxonomic scope" value="Bacteria"/>
</dbReference>
<comment type="caution">
    <text evidence="1">The sequence shown here is derived from an EMBL/GenBank/DDBJ whole genome shotgun (WGS) entry which is preliminary data.</text>
</comment>
<dbReference type="EMBL" id="AWSJ01000038">
    <property type="protein sequence ID" value="ERI11470.1"/>
    <property type="molecule type" value="Genomic_DNA"/>
</dbReference>
<dbReference type="InterPro" id="IPR036102">
    <property type="entry name" value="OsmC/Ohrsf"/>
</dbReference>
<dbReference type="SUPFAM" id="SSF82784">
    <property type="entry name" value="OsmC-like"/>
    <property type="match status" value="1"/>
</dbReference>
<dbReference type="InterPro" id="IPR015946">
    <property type="entry name" value="KH_dom-like_a/b"/>
</dbReference>
<gene>
    <name evidence="1" type="ORF">HMPREF0083_00457</name>
</gene>
<dbReference type="InterPro" id="IPR019905">
    <property type="entry name" value="OsmC-like_firmicutes"/>
</dbReference>
<dbReference type="NCBIfam" id="TIGR03563">
    <property type="entry name" value="perox_SACOL1771"/>
    <property type="match status" value="1"/>
</dbReference>